<reference evidence="4" key="1">
    <citation type="submission" date="2020-12" db="EMBL/GenBank/DDBJ databases">
        <title>Bacterial taxonomy.</title>
        <authorList>
            <person name="Pan X."/>
        </authorList>
    </citation>
    <scope>NUCLEOTIDE SEQUENCE</scope>
    <source>
        <strain evidence="4">KCTC 52957</strain>
    </source>
</reference>
<keyword evidence="5" id="KW-1185">Reference proteome</keyword>
<evidence type="ECO:0000259" key="3">
    <source>
        <dbReference type="Pfam" id="PF12000"/>
    </source>
</evidence>
<dbReference type="Gene3D" id="3.40.50.2000">
    <property type="entry name" value="Glycogen Phosphorylase B"/>
    <property type="match status" value="2"/>
</dbReference>
<gene>
    <name evidence="4" type="ORF">ILP92_10870</name>
</gene>
<dbReference type="GO" id="GO:0016757">
    <property type="term" value="F:glycosyltransferase activity"/>
    <property type="evidence" value="ECO:0007669"/>
    <property type="project" value="InterPro"/>
</dbReference>
<organism evidence="4 5">
    <name type="scientific">Palleronia pontilimi</name>
    <dbReference type="NCBI Taxonomy" id="1964209"/>
    <lineage>
        <taxon>Bacteria</taxon>
        <taxon>Pseudomonadati</taxon>
        <taxon>Pseudomonadota</taxon>
        <taxon>Alphaproteobacteria</taxon>
        <taxon>Rhodobacterales</taxon>
        <taxon>Roseobacteraceae</taxon>
        <taxon>Palleronia</taxon>
    </lineage>
</organism>
<evidence type="ECO:0000256" key="1">
    <source>
        <dbReference type="ARBA" id="ARBA00022679"/>
    </source>
</evidence>
<feature type="domain" description="Glycosyl transferase family 1" evidence="2">
    <location>
        <begin position="216"/>
        <end position="386"/>
    </location>
</feature>
<name>A0A934MCW8_9RHOB</name>
<dbReference type="InterPro" id="IPR001296">
    <property type="entry name" value="Glyco_trans_1"/>
</dbReference>
<evidence type="ECO:0000313" key="4">
    <source>
        <dbReference type="EMBL" id="MBJ3763248.1"/>
    </source>
</evidence>
<proteinExistence type="predicted"/>
<dbReference type="Proteomes" id="UP000642488">
    <property type="component" value="Unassembled WGS sequence"/>
</dbReference>
<dbReference type="Pfam" id="PF00534">
    <property type="entry name" value="Glycos_transf_1"/>
    <property type="match status" value="1"/>
</dbReference>
<dbReference type="PANTHER" id="PTHR46401:SF2">
    <property type="entry name" value="GLYCOSYLTRANSFERASE WBBK-RELATED"/>
    <property type="match status" value="1"/>
</dbReference>
<dbReference type="RefSeq" id="WP_198916422.1">
    <property type="nucleotide sequence ID" value="NZ_JAEKPD010000009.1"/>
</dbReference>
<dbReference type="EMBL" id="JAEKPD010000009">
    <property type="protein sequence ID" value="MBJ3763248.1"/>
    <property type="molecule type" value="Genomic_DNA"/>
</dbReference>
<feature type="domain" description="Glycosyl transferase family 4" evidence="3">
    <location>
        <begin position="24"/>
        <end position="194"/>
    </location>
</feature>
<evidence type="ECO:0000259" key="2">
    <source>
        <dbReference type="Pfam" id="PF00534"/>
    </source>
</evidence>
<dbReference type="Pfam" id="PF12000">
    <property type="entry name" value="Glyco_trans_4_3"/>
    <property type="match status" value="1"/>
</dbReference>
<dbReference type="PANTHER" id="PTHR46401">
    <property type="entry name" value="GLYCOSYLTRANSFERASE WBBK-RELATED"/>
    <property type="match status" value="1"/>
</dbReference>
<comment type="caution">
    <text evidence="4">The sequence shown here is derived from an EMBL/GenBank/DDBJ whole genome shotgun (WGS) entry which is preliminary data.</text>
</comment>
<evidence type="ECO:0000313" key="5">
    <source>
        <dbReference type="Proteomes" id="UP000642488"/>
    </source>
</evidence>
<protein>
    <submittedName>
        <fullName evidence="4">Glycosyltransferase</fullName>
    </submittedName>
</protein>
<dbReference type="SUPFAM" id="SSF53756">
    <property type="entry name" value="UDP-Glycosyltransferase/glycogen phosphorylase"/>
    <property type="match status" value="1"/>
</dbReference>
<sequence>MVFLFLHQNFPGQFAHLAPALAKRGHRVVALSSRFEKPQDWRGVRLVPYKYAEPEDHKLHPWLNTLNRAVDRGAVVLRACLALKERGLTPDVIIAHSGWGEALFLRDIWPDAKIGIFCEYFYQAANADMDFDPEFQATNELGRVHRVAMKNLGMRLQLESADAGISPTFWQADSHPPGLREKISVIHDGVDTDAIRPDPGVRLTLDGVGSWTRADEVISFVNRNLEPYRGFHIFMRALPDLLKRRPNAQIIVVGEDGVSYGSAPKQGGTWKDVMIAEVRDRISDADLARVHFTGRIARDDFTRLLQVTRLHLYLTYPFVLSWSLLEAMACEAAIVASDTAPVREALVHDKTAILSDFFDIPGLVDRIDALLDDPSRRAALGAAARQHVQRTYDLRQVCLPAQFDWIAGFAGRAV</sequence>
<dbReference type="InterPro" id="IPR022623">
    <property type="entry name" value="Glyco_trans_4"/>
</dbReference>
<keyword evidence="1" id="KW-0808">Transferase</keyword>
<dbReference type="AlphaFoldDB" id="A0A934MCW8"/>
<dbReference type="GO" id="GO:0009103">
    <property type="term" value="P:lipopolysaccharide biosynthetic process"/>
    <property type="evidence" value="ECO:0007669"/>
    <property type="project" value="TreeGrafter"/>
</dbReference>
<accession>A0A934MCW8</accession>